<dbReference type="Proteomes" id="UP001228581">
    <property type="component" value="Unassembled WGS sequence"/>
</dbReference>
<keyword evidence="2" id="KW-1185">Reference proteome</keyword>
<name>A0ABT7CFZ0_9BACT</name>
<evidence type="ECO:0000313" key="1">
    <source>
        <dbReference type="EMBL" id="MDJ1492659.1"/>
    </source>
</evidence>
<dbReference type="Gene3D" id="3.30.70.930">
    <property type="match status" value="1"/>
</dbReference>
<evidence type="ECO:0008006" key="3">
    <source>
        <dbReference type="Google" id="ProtNLM"/>
    </source>
</evidence>
<accession>A0ABT7CFZ0</accession>
<evidence type="ECO:0000313" key="2">
    <source>
        <dbReference type="Proteomes" id="UP001228581"/>
    </source>
</evidence>
<protein>
    <recommendedName>
        <fullName evidence="3">Thiamine-binding protein domain-containing protein</fullName>
    </recommendedName>
</protein>
<dbReference type="InterPro" id="IPR029756">
    <property type="entry name" value="MTH1187/YkoF-like"/>
</dbReference>
<comment type="caution">
    <text evidence="1">The sequence shown here is derived from an EMBL/GenBank/DDBJ whole genome shotgun (WGS) entry which is preliminary data.</text>
</comment>
<dbReference type="EMBL" id="JASJOT010000003">
    <property type="protein sequence ID" value="MDJ1492659.1"/>
    <property type="molecule type" value="Genomic_DNA"/>
</dbReference>
<gene>
    <name evidence="1" type="ORF">QNI19_06925</name>
</gene>
<reference evidence="1 2" key="1">
    <citation type="submission" date="2023-05" db="EMBL/GenBank/DDBJ databases">
        <authorList>
            <person name="Zhang X."/>
        </authorList>
    </citation>
    <scope>NUCLEOTIDE SEQUENCE [LARGE SCALE GENOMIC DNA]</scope>
    <source>
        <strain evidence="1 2">DM2B3-1</strain>
    </source>
</reference>
<dbReference type="SUPFAM" id="SSF89957">
    <property type="entry name" value="MTH1187/YkoF-like"/>
    <property type="match status" value="1"/>
</dbReference>
<sequence length="108" mass="12468">MEEQEKDCSFATIVLAPFLLATSIMKVTVEISLYPLHEQYESSVLAFIEKLRRHPEVVVETNGLSTQIFGEYDFVMKELLPLHIQEVFKKEKAVVVLKIGQGHLRYEE</sequence>
<organism evidence="1 2">
    <name type="scientific">Xanthocytophaga flava</name>
    <dbReference type="NCBI Taxonomy" id="3048013"/>
    <lineage>
        <taxon>Bacteria</taxon>
        <taxon>Pseudomonadati</taxon>
        <taxon>Bacteroidota</taxon>
        <taxon>Cytophagia</taxon>
        <taxon>Cytophagales</taxon>
        <taxon>Rhodocytophagaceae</taxon>
        <taxon>Xanthocytophaga</taxon>
    </lineage>
</organism>
<dbReference type="RefSeq" id="WP_313993794.1">
    <property type="nucleotide sequence ID" value="NZ_JASJOT010000003.1"/>
</dbReference>
<proteinExistence type="predicted"/>